<evidence type="ECO:0000313" key="1">
    <source>
        <dbReference type="EMBL" id="TWJ10534.1"/>
    </source>
</evidence>
<dbReference type="InterPro" id="IPR042184">
    <property type="entry name" value="YqeY/Aim41_N"/>
</dbReference>
<dbReference type="InterPro" id="IPR023168">
    <property type="entry name" value="GatB_Yqey_C_2"/>
</dbReference>
<evidence type="ECO:0000313" key="2">
    <source>
        <dbReference type="Proteomes" id="UP000321617"/>
    </source>
</evidence>
<reference evidence="1 2" key="1">
    <citation type="journal article" date="2013" name="Stand. Genomic Sci.">
        <title>Genomic Encyclopedia of Type Strains, Phase I: The one thousand microbial genomes (KMG-I) project.</title>
        <authorList>
            <person name="Kyrpides N.C."/>
            <person name="Woyke T."/>
            <person name="Eisen J.A."/>
            <person name="Garrity G."/>
            <person name="Lilburn T.G."/>
            <person name="Beck B.J."/>
            <person name="Whitman W.B."/>
            <person name="Hugenholtz P."/>
            <person name="Klenk H.P."/>
        </authorList>
    </citation>
    <scope>NUCLEOTIDE SEQUENCE [LARGE SCALE GENOMIC DNA]</scope>
    <source>
        <strain evidence="1 2">DSM 45044</strain>
    </source>
</reference>
<dbReference type="PANTHER" id="PTHR28055:SF1">
    <property type="entry name" value="ALTERED INHERITANCE OF MITOCHONDRIA PROTEIN 41, MITOCHONDRIAL"/>
    <property type="match status" value="1"/>
</dbReference>
<dbReference type="Gene3D" id="1.10.10.410">
    <property type="match status" value="1"/>
</dbReference>
<dbReference type="Pfam" id="PF09424">
    <property type="entry name" value="YqeY"/>
    <property type="match status" value="1"/>
</dbReference>
<dbReference type="RefSeq" id="WP_147141143.1">
    <property type="nucleotide sequence ID" value="NZ_BAABIJ010000003.1"/>
</dbReference>
<dbReference type="EMBL" id="VLLL01000007">
    <property type="protein sequence ID" value="TWJ10534.1"/>
    <property type="molecule type" value="Genomic_DNA"/>
</dbReference>
<protein>
    <recommendedName>
        <fullName evidence="3">GatB/YqeY domain-containing protein</fullName>
    </recommendedName>
</protein>
<dbReference type="OrthoDB" id="5244551at2"/>
<proteinExistence type="predicted"/>
<evidence type="ECO:0008006" key="3">
    <source>
        <dbReference type="Google" id="ProtNLM"/>
    </source>
</evidence>
<dbReference type="PANTHER" id="PTHR28055">
    <property type="entry name" value="ALTERED INHERITANCE OF MITOCHONDRIA PROTEIN 41, MITOCHONDRIAL"/>
    <property type="match status" value="1"/>
</dbReference>
<accession>A0A562UY15</accession>
<organism evidence="1 2">
    <name type="scientific">Stackebrandtia albiflava</name>
    <dbReference type="NCBI Taxonomy" id="406432"/>
    <lineage>
        <taxon>Bacteria</taxon>
        <taxon>Bacillati</taxon>
        <taxon>Actinomycetota</taxon>
        <taxon>Actinomycetes</taxon>
        <taxon>Glycomycetales</taxon>
        <taxon>Glycomycetaceae</taxon>
        <taxon>Stackebrandtia</taxon>
    </lineage>
</organism>
<dbReference type="Gene3D" id="1.10.1510.10">
    <property type="entry name" value="Uncharacterised protein YqeY/AIM41 PF09424, N-terminal domain"/>
    <property type="match status" value="1"/>
</dbReference>
<gene>
    <name evidence="1" type="ORF">LX16_3953</name>
</gene>
<sequence>MSTLKAQLESDMTAALKSRDELVLNTLRMTLTAVRNAEVAGKTARELSDDEVLKVIAKQAKQRKEAAEAFDAGDRPEQAARERAEEAVLAGYLPQQLSEEEVTVVVDQVLTEGGFTEARQMGQAMKAVQAKVAGRADGKLVAGLVKARLVR</sequence>
<dbReference type="InterPro" id="IPR003789">
    <property type="entry name" value="Asn/Gln_tRNA_amidoTrase-B-like"/>
</dbReference>
<dbReference type="SUPFAM" id="SSF89095">
    <property type="entry name" value="GatB/YqeY motif"/>
    <property type="match status" value="1"/>
</dbReference>
<comment type="caution">
    <text evidence="1">The sequence shown here is derived from an EMBL/GenBank/DDBJ whole genome shotgun (WGS) entry which is preliminary data.</text>
</comment>
<dbReference type="InterPro" id="IPR019004">
    <property type="entry name" value="YqeY/Aim41"/>
</dbReference>
<dbReference type="Proteomes" id="UP000321617">
    <property type="component" value="Unassembled WGS sequence"/>
</dbReference>
<dbReference type="GO" id="GO:0016884">
    <property type="term" value="F:carbon-nitrogen ligase activity, with glutamine as amido-N-donor"/>
    <property type="evidence" value="ECO:0007669"/>
    <property type="project" value="InterPro"/>
</dbReference>
<name>A0A562UY15_9ACTN</name>
<dbReference type="AlphaFoldDB" id="A0A562UY15"/>
<keyword evidence="2" id="KW-1185">Reference proteome</keyword>